<dbReference type="InterPro" id="IPR018062">
    <property type="entry name" value="HTH_AraC-typ_CS"/>
</dbReference>
<dbReference type="Pfam" id="PF12833">
    <property type="entry name" value="HTH_18"/>
    <property type="match status" value="1"/>
</dbReference>
<dbReference type="InterPro" id="IPR018060">
    <property type="entry name" value="HTH_AraC"/>
</dbReference>
<evidence type="ECO:0000256" key="2">
    <source>
        <dbReference type="ARBA" id="ARBA00023125"/>
    </source>
</evidence>
<evidence type="ECO:0000313" key="6">
    <source>
        <dbReference type="Proteomes" id="UP000254893"/>
    </source>
</evidence>
<dbReference type="Proteomes" id="UP000254893">
    <property type="component" value="Unassembled WGS sequence"/>
</dbReference>
<keyword evidence="3" id="KW-0804">Transcription</keyword>
<protein>
    <submittedName>
        <fullName evidence="5">Transcriptional activator FtrA</fullName>
    </submittedName>
</protein>
<dbReference type="GO" id="GO:0003700">
    <property type="term" value="F:DNA-binding transcription factor activity"/>
    <property type="evidence" value="ECO:0007669"/>
    <property type="project" value="InterPro"/>
</dbReference>
<name>A0A380BSR4_SPHSI</name>
<dbReference type="GO" id="GO:0043565">
    <property type="term" value="F:sequence-specific DNA binding"/>
    <property type="evidence" value="ECO:0007669"/>
    <property type="project" value="InterPro"/>
</dbReference>
<dbReference type="Gene3D" id="1.10.10.60">
    <property type="entry name" value="Homeodomain-like"/>
    <property type="match status" value="1"/>
</dbReference>
<dbReference type="EMBL" id="UGYW01000002">
    <property type="protein sequence ID" value="SUJ06305.1"/>
    <property type="molecule type" value="Genomic_DNA"/>
</dbReference>
<dbReference type="AlphaFoldDB" id="A0A380BSR4"/>
<dbReference type="PANTHER" id="PTHR47893">
    <property type="entry name" value="REGULATORY PROTEIN PCHR"/>
    <property type="match status" value="1"/>
</dbReference>
<dbReference type="PROSITE" id="PS00041">
    <property type="entry name" value="HTH_ARAC_FAMILY_1"/>
    <property type="match status" value="1"/>
</dbReference>
<evidence type="ECO:0000259" key="4">
    <source>
        <dbReference type="PROSITE" id="PS01124"/>
    </source>
</evidence>
<dbReference type="RefSeq" id="WP_115169778.1">
    <property type="nucleotide sequence ID" value="NZ_UGYW01000002.1"/>
</dbReference>
<evidence type="ECO:0000256" key="3">
    <source>
        <dbReference type="ARBA" id="ARBA00023163"/>
    </source>
</evidence>
<gene>
    <name evidence="5" type="ORF">NCTC11388_01661</name>
</gene>
<dbReference type="InterPro" id="IPR053142">
    <property type="entry name" value="PchR_regulatory_protein"/>
</dbReference>
<keyword evidence="1" id="KW-0805">Transcription regulation</keyword>
<dbReference type="PANTHER" id="PTHR47893:SF1">
    <property type="entry name" value="REGULATORY PROTEIN PCHR"/>
    <property type="match status" value="1"/>
</dbReference>
<dbReference type="SMART" id="SM00342">
    <property type="entry name" value="HTH_ARAC"/>
    <property type="match status" value="1"/>
</dbReference>
<dbReference type="PROSITE" id="PS01124">
    <property type="entry name" value="HTH_ARAC_FAMILY_2"/>
    <property type="match status" value="1"/>
</dbReference>
<keyword evidence="2" id="KW-0238">DNA-binding</keyword>
<evidence type="ECO:0000256" key="1">
    <source>
        <dbReference type="ARBA" id="ARBA00023015"/>
    </source>
</evidence>
<proteinExistence type="predicted"/>
<accession>A0A380BSR4</accession>
<sequence>MRHIKHTYGLSPDWMYQLAHAFDTEVIDNKRSTLPQQHGTGGTIFLEIIPGLSIQLVDLVYTVPIKVTRTPTKEDIYVVYYDISDHFNQHIIDGTAHKVGYSSKFGMGFTDGKVESTFIPAIFERNFYLRLFIAKSLLHSMLDGCKPAQEIEAIFDESKKVISYYNHVESATQLLLNDLKNRSFDDPAFELLLRGTSLQVFTNLIRRIRLYDAKLYKLPQQDLENMDKSIAFLTNDLQMDFPGIQKLAEIAGMSTSKYKTLFKRIMKDTPQQFFLNEKLLLAKDLLNGGMFGSIKEVALELGYSQSGYFAAAYRKKFNLLPAENFVKPTE</sequence>
<evidence type="ECO:0000313" key="5">
    <source>
        <dbReference type="EMBL" id="SUJ06305.1"/>
    </source>
</evidence>
<reference evidence="5 6" key="1">
    <citation type="submission" date="2018-06" db="EMBL/GenBank/DDBJ databases">
        <authorList>
            <consortium name="Pathogen Informatics"/>
            <person name="Doyle S."/>
        </authorList>
    </citation>
    <scope>NUCLEOTIDE SEQUENCE [LARGE SCALE GENOMIC DNA]</scope>
    <source>
        <strain evidence="5 6">NCTC11388</strain>
    </source>
</reference>
<organism evidence="5 6">
    <name type="scientific">Sphingobacterium spiritivorum</name>
    <name type="common">Flavobacterium spiritivorum</name>
    <dbReference type="NCBI Taxonomy" id="258"/>
    <lineage>
        <taxon>Bacteria</taxon>
        <taxon>Pseudomonadati</taxon>
        <taxon>Bacteroidota</taxon>
        <taxon>Sphingobacteriia</taxon>
        <taxon>Sphingobacteriales</taxon>
        <taxon>Sphingobacteriaceae</taxon>
        <taxon>Sphingobacterium</taxon>
    </lineage>
</organism>
<feature type="domain" description="HTH araC/xylS-type" evidence="4">
    <location>
        <begin position="227"/>
        <end position="327"/>
    </location>
</feature>